<dbReference type="Gene3D" id="3.30.750.24">
    <property type="entry name" value="STAS domain"/>
    <property type="match status" value="1"/>
</dbReference>
<dbReference type="PANTHER" id="PTHR33495">
    <property type="entry name" value="ANTI-SIGMA FACTOR ANTAGONIST TM_1081-RELATED-RELATED"/>
    <property type="match status" value="1"/>
</dbReference>
<dbReference type="GO" id="GO:0043856">
    <property type="term" value="F:anti-sigma factor antagonist activity"/>
    <property type="evidence" value="ECO:0007669"/>
    <property type="project" value="TreeGrafter"/>
</dbReference>
<dbReference type="PANTHER" id="PTHR33495:SF2">
    <property type="entry name" value="ANTI-SIGMA FACTOR ANTAGONIST TM_1081-RELATED"/>
    <property type="match status" value="1"/>
</dbReference>
<feature type="region of interest" description="Disordered" evidence="1">
    <location>
        <begin position="129"/>
        <end position="148"/>
    </location>
</feature>
<name>A0A229SB46_9PSEU</name>
<organism evidence="3 4">
    <name type="scientific">Amycolatopsis thailandensis</name>
    <dbReference type="NCBI Taxonomy" id="589330"/>
    <lineage>
        <taxon>Bacteria</taxon>
        <taxon>Bacillati</taxon>
        <taxon>Actinomycetota</taxon>
        <taxon>Actinomycetes</taxon>
        <taxon>Pseudonocardiales</taxon>
        <taxon>Pseudonocardiaceae</taxon>
        <taxon>Amycolatopsis</taxon>
    </lineage>
</organism>
<feature type="domain" description="STAS" evidence="2">
    <location>
        <begin position="20"/>
        <end position="120"/>
    </location>
</feature>
<dbReference type="CDD" id="cd07043">
    <property type="entry name" value="STAS_anti-anti-sigma_factors"/>
    <property type="match status" value="1"/>
</dbReference>
<accession>A0A229SB46</accession>
<dbReference type="OrthoDB" id="3621543at2"/>
<keyword evidence="4" id="KW-1185">Reference proteome</keyword>
<proteinExistence type="predicted"/>
<evidence type="ECO:0000256" key="1">
    <source>
        <dbReference type="SAM" id="MobiDB-lite"/>
    </source>
</evidence>
<dbReference type="AlphaFoldDB" id="A0A229SB46"/>
<dbReference type="InterPro" id="IPR002645">
    <property type="entry name" value="STAS_dom"/>
</dbReference>
<dbReference type="InterPro" id="IPR036513">
    <property type="entry name" value="STAS_dom_sf"/>
</dbReference>
<dbReference type="PROSITE" id="PS50801">
    <property type="entry name" value="STAS"/>
    <property type="match status" value="1"/>
</dbReference>
<dbReference type="InterPro" id="IPR058548">
    <property type="entry name" value="MlaB-like_STAS"/>
</dbReference>
<dbReference type="EMBL" id="NMQT01000051">
    <property type="protein sequence ID" value="OXM56153.1"/>
    <property type="molecule type" value="Genomic_DNA"/>
</dbReference>
<dbReference type="Pfam" id="PF13466">
    <property type="entry name" value="STAS_2"/>
    <property type="match status" value="1"/>
</dbReference>
<comment type="caution">
    <text evidence="3">The sequence shown here is derived from an EMBL/GenBank/DDBJ whole genome shotgun (WGS) entry which is preliminary data.</text>
</comment>
<sequence>MPGLVPGSGMWLFCSHEPAVIALSGVVDSFTAPGLERAVSAMLSPRRVAEAIVVDLAEVTFLSVAGIDALHDAVDQAAAEHVTLRIALGGRTCVRRVMTATGMTAVLDVYPDLRAALGITFTLVTSGSENAAGSRGVPSEQQREAPNS</sequence>
<dbReference type="RefSeq" id="WP_093934485.1">
    <property type="nucleotide sequence ID" value="NZ_NMQT01000051.1"/>
</dbReference>
<dbReference type="Proteomes" id="UP000215223">
    <property type="component" value="Unassembled WGS sequence"/>
</dbReference>
<protein>
    <recommendedName>
        <fullName evidence="2">STAS domain-containing protein</fullName>
    </recommendedName>
</protein>
<evidence type="ECO:0000313" key="3">
    <source>
        <dbReference type="EMBL" id="OXM56153.1"/>
    </source>
</evidence>
<dbReference type="SUPFAM" id="SSF52091">
    <property type="entry name" value="SpoIIaa-like"/>
    <property type="match status" value="1"/>
</dbReference>
<reference evidence="3 4" key="1">
    <citation type="submission" date="2017-07" db="EMBL/GenBank/DDBJ databases">
        <title>Amycolatopsis thailandensis Genome sequencing and assembly.</title>
        <authorList>
            <person name="Kaur N."/>
            <person name="Mayilraj S."/>
        </authorList>
    </citation>
    <scope>NUCLEOTIDE SEQUENCE [LARGE SCALE GENOMIC DNA]</scope>
    <source>
        <strain evidence="3 4">JCM 16380</strain>
    </source>
</reference>
<evidence type="ECO:0000259" key="2">
    <source>
        <dbReference type="PROSITE" id="PS50801"/>
    </source>
</evidence>
<evidence type="ECO:0000313" key="4">
    <source>
        <dbReference type="Proteomes" id="UP000215223"/>
    </source>
</evidence>
<gene>
    <name evidence="3" type="ORF">CFP71_15155</name>
</gene>